<dbReference type="InterPro" id="IPR017927">
    <property type="entry name" value="FAD-bd_FR_type"/>
</dbReference>
<dbReference type="InterPro" id="IPR001041">
    <property type="entry name" value="2Fe-2S_ferredoxin-type"/>
</dbReference>
<dbReference type="CDD" id="cd00207">
    <property type="entry name" value="fer2"/>
    <property type="match status" value="1"/>
</dbReference>
<dbReference type="Gene3D" id="3.10.20.30">
    <property type="match status" value="1"/>
</dbReference>
<dbReference type="PROSITE" id="PS00197">
    <property type="entry name" value="2FE2S_FER_1"/>
    <property type="match status" value="1"/>
</dbReference>
<dbReference type="PANTHER" id="PTHR47354">
    <property type="entry name" value="NADH OXIDOREDUCTASE HCR"/>
    <property type="match status" value="1"/>
</dbReference>
<dbReference type="InterPro" id="IPR036010">
    <property type="entry name" value="2Fe-2S_ferredoxin-like_sf"/>
</dbReference>
<gene>
    <name evidence="3" type="ORF">JOH49_004459</name>
</gene>
<dbReference type="InterPro" id="IPR039261">
    <property type="entry name" value="FNR_nucleotide-bd"/>
</dbReference>
<accession>A0A8I1Y7B9</accession>
<dbReference type="GO" id="GO:0051537">
    <property type="term" value="F:2 iron, 2 sulfur cluster binding"/>
    <property type="evidence" value="ECO:0007669"/>
    <property type="project" value="InterPro"/>
</dbReference>
<evidence type="ECO:0000313" key="3">
    <source>
        <dbReference type="EMBL" id="MBP1294706.1"/>
    </source>
</evidence>
<keyword evidence="3" id="KW-0489">Methyltransferase</keyword>
<feature type="domain" description="2Fe-2S ferredoxin-type" evidence="1">
    <location>
        <begin position="233"/>
        <end position="327"/>
    </location>
</feature>
<comment type="caution">
    <text evidence="3">The sequence shown here is derived from an EMBL/GenBank/DDBJ whole genome shotgun (WGS) entry which is preliminary data.</text>
</comment>
<reference evidence="3" key="1">
    <citation type="submission" date="2021-02" db="EMBL/GenBank/DDBJ databases">
        <title>Genomic Encyclopedia of Type Strains, Phase IV (KMG-V): Genome sequencing to study the core and pangenomes of soil and plant-associated prokaryotes.</title>
        <authorList>
            <person name="Whitman W."/>
        </authorList>
    </citation>
    <scope>NUCLEOTIDE SEQUENCE</scope>
    <source>
        <strain evidence="3">USDA 406</strain>
    </source>
</reference>
<dbReference type="PRINTS" id="PR00409">
    <property type="entry name" value="PHDIOXRDTASE"/>
</dbReference>
<dbReference type="SUPFAM" id="SSF63380">
    <property type="entry name" value="Riboflavin synthase domain-like"/>
    <property type="match status" value="1"/>
</dbReference>
<evidence type="ECO:0000259" key="1">
    <source>
        <dbReference type="PROSITE" id="PS51085"/>
    </source>
</evidence>
<keyword evidence="3" id="KW-0808">Transferase</keyword>
<dbReference type="PROSITE" id="PS51085">
    <property type="entry name" value="2FE2S_FER_2"/>
    <property type="match status" value="1"/>
</dbReference>
<dbReference type="Gene3D" id="3.40.50.80">
    <property type="entry name" value="Nucleotide-binding domain of ferredoxin-NADP reductase (FNR) module"/>
    <property type="match status" value="1"/>
</dbReference>
<dbReference type="Gene3D" id="2.40.30.10">
    <property type="entry name" value="Translation factors"/>
    <property type="match status" value="1"/>
</dbReference>
<dbReference type="InterPro" id="IPR012675">
    <property type="entry name" value="Beta-grasp_dom_sf"/>
</dbReference>
<dbReference type="PROSITE" id="PS51384">
    <property type="entry name" value="FAD_FR"/>
    <property type="match status" value="1"/>
</dbReference>
<dbReference type="GO" id="GO:0018489">
    <property type="term" value="F:vanillate monooxygenase activity"/>
    <property type="evidence" value="ECO:0007669"/>
    <property type="project" value="UniProtKB-EC"/>
</dbReference>
<dbReference type="Pfam" id="PF00175">
    <property type="entry name" value="NAD_binding_1"/>
    <property type="match status" value="1"/>
</dbReference>
<name>A0A8I1Y7B9_BRAEL</name>
<evidence type="ECO:0000313" key="4">
    <source>
        <dbReference type="Proteomes" id="UP000673383"/>
    </source>
</evidence>
<dbReference type="InterPro" id="IPR050415">
    <property type="entry name" value="MRET"/>
</dbReference>
<feature type="domain" description="FAD-binding FR-type" evidence="2">
    <location>
        <begin position="5"/>
        <end position="107"/>
    </location>
</feature>
<keyword evidence="3" id="KW-0560">Oxidoreductase</keyword>
<dbReference type="Pfam" id="PF00111">
    <property type="entry name" value="Fer2"/>
    <property type="match status" value="1"/>
</dbReference>
<dbReference type="AlphaFoldDB" id="A0A8I1Y7B9"/>
<dbReference type="SUPFAM" id="SSF54292">
    <property type="entry name" value="2Fe-2S ferredoxin-like"/>
    <property type="match status" value="1"/>
</dbReference>
<dbReference type="GO" id="GO:0032259">
    <property type="term" value="P:methylation"/>
    <property type="evidence" value="ECO:0007669"/>
    <property type="project" value="UniProtKB-KW"/>
</dbReference>
<dbReference type="InterPro" id="IPR006058">
    <property type="entry name" value="2Fe2S_fd_BS"/>
</dbReference>
<dbReference type="EMBL" id="JAFICZ010000001">
    <property type="protein sequence ID" value="MBP1294706.1"/>
    <property type="molecule type" value="Genomic_DNA"/>
</dbReference>
<dbReference type="CDD" id="cd06185">
    <property type="entry name" value="PDR_like"/>
    <property type="match status" value="1"/>
</dbReference>
<evidence type="ECO:0000259" key="2">
    <source>
        <dbReference type="PROSITE" id="PS51384"/>
    </source>
</evidence>
<proteinExistence type="predicted"/>
<dbReference type="Proteomes" id="UP000673383">
    <property type="component" value="Unassembled WGS sequence"/>
</dbReference>
<dbReference type="InterPro" id="IPR001433">
    <property type="entry name" value="OxRdtase_FAD/NAD-bd"/>
</dbReference>
<dbReference type="GO" id="GO:0008168">
    <property type="term" value="F:methyltransferase activity"/>
    <property type="evidence" value="ECO:0007669"/>
    <property type="project" value="UniProtKB-KW"/>
</dbReference>
<dbReference type="RefSeq" id="WP_172647068.1">
    <property type="nucleotide sequence ID" value="NZ_JAFICZ010000001.1"/>
</dbReference>
<dbReference type="PANTHER" id="PTHR47354:SF2">
    <property type="entry name" value="BLR2392 PROTEIN"/>
    <property type="match status" value="1"/>
</dbReference>
<dbReference type="EC" id="1.14.13.82" evidence="3"/>
<sequence>MRFIETWTSATLLAVRDLTPGIREFLLRPDNFAGAPYPIGSHIDVGVTIEGQPQTRSYSLVGEADPQGYRIAVRRAADSRGGSRYMWSLAPGARLNITLPTSLVQLDWTRRQYCLIAGGIGITPIVGAAQALARHDAAVTLHYAVRTRGDAVYLDALERALGDRLTVHAGDEGGRLDLDGVFEGLPQHTMTLFCGPMRMLDAARRAWEASGRPLSDLRYETFGSSGLLPTEPFRVRLRGQGTELGTEFVIPRDRSMLDVLNEAGHEVMSDCRRGECGVCALDVVDVDGEIDHRDVFFSDHQKQESRKICACVSRARGTITVDTLHRSDAL</sequence>
<dbReference type="InterPro" id="IPR017938">
    <property type="entry name" value="Riboflavin_synthase-like_b-brl"/>
</dbReference>
<dbReference type="SUPFAM" id="SSF52343">
    <property type="entry name" value="Ferredoxin reductase-like, C-terminal NADP-linked domain"/>
    <property type="match status" value="1"/>
</dbReference>
<organism evidence="3 4">
    <name type="scientific">Bradyrhizobium elkanii</name>
    <dbReference type="NCBI Taxonomy" id="29448"/>
    <lineage>
        <taxon>Bacteria</taxon>
        <taxon>Pseudomonadati</taxon>
        <taxon>Pseudomonadota</taxon>
        <taxon>Alphaproteobacteria</taxon>
        <taxon>Hyphomicrobiales</taxon>
        <taxon>Nitrobacteraceae</taxon>
        <taxon>Bradyrhizobium</taxon>
    </lineage>
</organism>
<protein>
    <submittedName>
        <fullName evidence="3">Vanillate O-demethylase ferredoxin subunit</fullName>
        <ecNumber evidence="3">1.14.13.82</ecNumber>
    </submittedName>
</protein>